<feature type="transmembrane region" description="Helical" evidence="5">
    <location>
        <begin position="379"/>
        <end position="402"/>
    </location>
</feature>
<dbReference type="GO" id="GO:0006543">
    <property type="term" value="P:L-glutamine catabolic process"/>
    <property type="evidence" value="ECO:0007669"/>
    <property type="project" value="TreeGrafter"/>
</dbReference>
<dbReference type="PANTHER" id="PTHR12544">
    <property type="entry name" value="GLUTAMINASE"/>
    <property type="match status" value="1"/>
</dbReference>
<feature type="transmembrane region" description="Helical" evidence="5">
    <location>
        <begin position="442"/>
        <end position="460"/>
    </location>
</feature>
<feature type="transmembrane region" description="Helical" evidence="5">
    <location>
        <begin position="295"/>
        <end position="312"/>
    </location>
</feature>
<dbReference type="Pfam" id="PF04960">
    <property type="entry name" value="Glutaminase"/>
    <property type="match status" value="1"/>
</dbReference>
<feature type="transmembrane region" description="Helical" evidence="5">
    <location>
        <begin position="595"/>
        <end position="614"/>
    </location>
</feature>
<feature type="transmembrane region" description="Helical" evidence="5">
    <location>
        <begin position="414"/>
        <end position="435"/>
    </location>
</feature>
<reference evidence="6 7" key="1">
    <citation type="submission" date="2017-02" db="EMBL/GenBank/DDBJ databases">
        <title>The new phylogeny of genus Mycobacterium.</title>
        <authorList>
            <person name="Tortoli E."/>
            <person name="Trovato A."/>
            <person name="Cirillo D.M."/>
        </authorList>
    </citation>
    <scope>NUCLEOTIDE SEQUENCE [LARGE SCALE GENOMIC DNA]</scope>
    <source>
        <strain evidence="6 7">DSM 45578</strain>
    </source>
</reference>
<dbReference type="EMBL" id="MVHJ01000036">
    <property type="protein sequence ID" value="ORA02018.1"/>
    <property type="molecule type" value="Genomic_DNA"/>
</dbReference>
<dbReference type="InterPro" id="IPR036259">
    <property type="entry name" value="MFS_trans_sf"/>
</dbReference>
<name>A0A1W9YPM0_MYCBA</name>
<keyword evidence="5" id="KW-0812">Transmembrane</keyword>
<dbReference type="GO" id="GO:0022857">
    <property type="term" value="F:transmembrane transporter activity"/>
    <property type="evidence" value="ECO:0007669"/>
    <property type="project" value="InterPro"/>
</dbReference>
<dbReference type="GO" id="GO:0006537">
    <property type="term" value="P:glutamate biosynthetic process"/>
    <property type="evidence" value="ECO:0007669"/>
    <property type="project" value="TreeGrafter"/>
</dbReference>
<dbReference type="Gene3D" id="1.20.1250.20">
    <property type="entry name" value="MFS general substrate transporter like domains"/>
    <property type="match status" value="1"/>
</dbReference>
<protein>
    <recommendedName>
        <fullName evidence="2">glutaminase</fullName>
        <ecNumber evidence="2">3.5.1.2</ecNumber>
    </recommendedName>
</protein>
<evidence type="ECO:0000256" key="3">
    <source>
        <dbReference type="ARBA" id="ARBA00022801"/>
    </source>
</evidence>
<dbReference type="AlphaFoldDB" id="A0A1W9YPM0"/>
<dbReference type="SUPFAM" id="SSF103473">
    <property type="entry name" value="MFS general substrate transporter"/>
    <property type="match status" value="1"/>
</dbReference>
<dbReference type="SUPFAM" id="SSF56601">
    <property type="entry name" value="beta-lactamase/transpeptidase-like"/>
    <property type="match status" value="1"/>
</dbReference>
<proteinExistence type="inferred from homology"/>
<dbReference type="PANTHER" id="PTHR12544:SF48">
    <property type="entry name" value="GLUTAMINASE 1"/>
    <property type="match status" value="1"/>
</dbReference>
<accession>A0A1W9YPM0</accession>
<comment type="catalytic activity">
    <reaction evidence="4">
        <text>L-glutamine + H2O = L-glutamate + NH4(+)</text>
        <dbReference type="Rhea" id="RHEA:15889"/>
        <dbReference type="ChEBI" id="CHEBI:15377"/>
        <dbReference type="ChEBI" id="CHEBI:28938"/>
        <dbReference type="ChEBI" id="CHEBI:29985"/>
        <dbReference type="ChEBI" id="CHEBI:58359"/>
        <dbReference type="EC" id="3.5.1.2"/>
    </reaction>
</comment>
<feature type="transmembrane region" description="Helical" evidence="5">
    <location>
        <begin position="265"/>
        <end position="283"/>
    </location>
</feature>
<dbReference type="InterPro" id="IPR015868">
    <property type="entry name" value="Glutaminase"/>
</dbReference>
<evidence type="ECO:0000256" key="2">
    <source>
        <dbReference type="ARBA" id="ARBA00012918"/>
    </source>
</evidence>
<keyword evidence="3" id="KW-0378">Hydrolase</keyword>
<dbReference type="GO" id="GO:0004359">
    <property type="term" value="F:glutaminase activity"/>
    <property type="evidence" value="ECO:0007669"/>
    <property type="project" value="UniProtKB-EC"/>
</dbReference>
<comment type="caution">
    <text evidence="6">The sequence shown here is derived from an EMBL/GenBank/DDBJ whole genome shotgun (WGS) entry which is preliminary data.</text>
</comment>
<keyword evidence="5" id="KW-1133">Transmembrane helix</keyword>
<keyword evidence="7" id="KW-1185">Reference proteome</keyword>
<evidence type="ECO:0000256" key="1">
    <source>
        <dbReference type="ARBA" id="ARBA00011076"/>
    </source>
</evidence>
<feature type="transmembrane region" description="Helical" evidence="5">
    <location>
        <begin position="472"/>
        <end position="494"/>
    </location>
</feature>
<dbReference type="EC" id="3.5.1.2" evidence="2"/>
<sequence>MVEAAHRRCRADTAGAVADYIPVLAEADPNWFGVCVAEVDGGVHTSGDCDIEFSIQSISKAFVYALVCEELGHQAVAERIGVNNTGLPFNSVIAIELNNGHPMNPMVNAGAIATTALIPGEAPQAQWEHIVRGLSEFAGRPLELDETVYQSEAQTNQRNRAIARLLESYGRLDLDPLAVVDVYTRQCALRVTAKDLAIMGATLADGGVNPVTGRRVVSAGVCRDTLAVLAATGVGSLGSARALSGVCAFLIGGTLGTFVGWRPVFVIVLVLAVAVFLFSFRLHSAAGDKSVDIDVFAALLIGVAIVSLTLGFNNLNGWGVFQANPEAPFDLLGLSPAPVLVLIGIVLGQAFFVWTRHRTRTGKVPLVSLSVLGSSRERAAVYAMFIVVALEAALNFTVPLYIQIVQGRTPFDTSMAMLPFNLTVSITATLVVRFYKRFTPRTIGVFSFTLTTVALVWLSVVVTNNWETAPTIIGLIVFGIGQGALVTLVFNVLVTAAPKELAGDVGSVRGTTQNLASAVGTALAGAMLVGILSLNVGQAVINDVEIPDRLIAQVDLDQVNFVSNDQLREVLSRTDASQSEVDAAVQINTDARLRALKLGLLILAGISVVAILPASRLPGYRPGEIPEKLSAAVPSGDGPPLRD</sequence>
<feature type="transmembrane region" description="Helical" evidence="5">
    <location>
        <begin position="332"/>
        <end position="354"/>
    </location>
</feature>
<evidence type="ECO:0000256" key="5">
    <source>
        <dbReference type="SAM" id="Phobius"/>
    </source>
</evidence>
<evidence type="ECO:0000313" key="6">
    <source>
        <dbReference type="EMBL" id="ORA02018.1"/>
    </source>
</evidence>
<keyword evidence="5" id="KW-0472">Membrane</keyword>
<comment type="similarity">
    <text evidence="1">Belongs to the glutaminase family.</text>
</comment>
<organism evidence="6 7">
    <name type="scientific">Mycolicibacterium bacteremicum</name>
    <name type="common">Mycobacterium bacteremicum</name>
    <dbReference type="NCBI Taxonomy" id="564198"/>
    <lineage>
        <taxon>Bacteria</taxon>
        <taxon>Bacillati</taxon>
        <taxon>Actinomycetota</taxon>
        <taxon>Actinomycetes</taxon>
        <taxon>Mycobacteriales</taxon>
        <taxon>Mycobacteriaceae</taxon>
        <taxon>Mycolicibacterium</taxon>
    </lineage>
</organism>
<evidence type="ECO:0000256" key="4">
    <source>
        <dbReference type="ARBA" id="ARBA00049534"/>
    </source>
</evidence>
<dbReference type="Gene3D" id="3.40.710.10">
    <property type="entry name" value="DD-peptidase/beta-lactamase superfamily"/>
    <property type="match status" value="1"/>
</dbReference>
<dbReference type="NCBIfam" id="TIGR03814">
    <property type="entry name" value="Gln_ase"/>
    <property type="match status" value="1"/>
</dbReference>
<dbReference type="Proteomes" id="UP000192366">
    <property type="component" value="Unassembled WGS sequence"/>
</dbReference>
<dbReference type="InterPro" id="IPR012338">
    <property type="entry name" value="Beta-lactam/transpept-like"/>
</dbReference>
<feature type="transmembrane region" description="Helical" evidence="5">
    <location>
        <begin position="515"/>
        <end position="534"/>
    </location>
</feature>
<dbReference type="CDD" id="cd17321">
    <property type="entry name" value="MFS_MMR_MDR_like"/>
    <property type="match status" value="1"/>
</dbReference>
<evidence type="ECO:0000313" key="7">
    <source>
        <dbReference type="Proteomes" id="UP000192366"/>
    </source>
</evidence>
<gene>
    <name evidence="6" type="ORF">BST17_25660</name>
</gene>